<feature type="region of interest" description="Disordered" evidence="1">
    <location>
        <begin position="59"/>
        <end position="123"/>
    </location>
</feature>
<gene>
    <name evidence="3" type="ORF">VNI00_001058</name>
</gene>
<dbReference type="EMBL" id="JAYKXP010000003">
    <property type="protein sequence ID" value="KAK7060293.1"/>
    <property type="molecule type" value="Genomic_DNA"/>
</dbReference>
<evidence type="ECO:0000259" key="2">
    <source>
        <dbReference type="PROSITE" id="PS50011"/>
    </source>
</evidence>
<dbReference type="InterPro" id="IPR000719">
    <property type="entry name" value="Prot_kinase_dom"/>
</dbReference>
<dbReference type="Pfam" id="PF17667">
    <property type="entry name" value="Pkinase_fungal"/>
    <property type="match status" value="2"/>
</dbReference>
<proteinExistence type="predicted"/>
<evidence type="ECO:0000313" key="4">
    <source>
        <dbReference type="Proteomes" id="UP001383192"/>
    </source>
</evidence>
<dbReference type="PROSITE" id="PS50011">
    <property type="entry name" value="PROTEIN_KINASE_DOM"/>
    <property type="match status" value="1"/>
</dbReference>
<feature type="compositionally biased region" description="Basic residues" evidence="1">
    <location>
        <begin position="73"/>
        <end position="89"/>
    </location>
</feature>
<accession>A0AAW0E542</accession>
<feature type="compositionally biased region" description="Polar residues" evidence="1">
    <location>
        <begin position="95"/>
        <end position="122"/>
    </location>
</feature>
<dbReference type="PROSITE" id="PS00109">
    <property type="entry name" value="PROTEIN_KINASE_TYR"/>
    <property type="match status" value="1"/>
</dbReference>
<reference evidence="3 4" key="1">
    <citation type="submission" date="2024-01" db="EMBL/GenBank/DDBJ databases">
        <title>A draft genome for a cacao thread blight-causing isolate of Paramarasmius palmivorus.</title>
        <authorList>
            <person name="Baruah I.K."/>
            <person name="Bukari Y."/>
            <person name="Amoako-Attah I."/>
            <person name="Meinhardt L.W."/>
            <person name="Bailey B.A."/>
            <person name="Cohen S.P."/>
        </authorList>
    </citation>
    <scope>NUCLEOTIDE SEQUENCE [LARGE SCALE GENOMIC DNA]</scope>
    <source>
        <strain evidence="3 4">GH-12</strain>
    </source>
</reference>
<feature type="region of interest" description="Disordered" evidence="1">
    <location>
        <begin position="624"/>
        <end position="656"/>
    </location>
</feature>
<organism evidence="3 4">
    <name type="scientific">Paramarasmius palmivorus</name>
    <dbReference type="NCBI Taxonomy" id="297713"/>
    <lineage>
        <taxon>Eukaryota</taxon>
        <taxon>Fungi</taxon>
        <taxon>Dikarya</taxon>
        <taxon>Basidiomycota</taxon>
        <taxon>Agaricomycotina</taxon>
        <taxon>Agaricomycetes</taxon>
        <taxon>Agaricomycetidae</taxon>
        <taxon>Agaricales</taxon>
        <taxon>Marasmiineae</taxon>
        <taxon>Marasmiaceae</taxon>
        <taxon>Paramarasmius</taxon>
    </lineage>
</organism>
<evidence type="ECO:0000256" key="1">
    <source>
        <dbReference type="SAM" id="MobiDB-lite"/>
    </source>
</evidence>
<dbReference type="PANTHER" id="PTHR38248:SF2">
    <property type="entry name" value="FUNK1 11"/>
    <property type="match status" value="1"/>
</dbReference>
<feature type="domain" description="Protein kinase" evidence="2">
    <location>
        <begin position="234"/>
        <end position="560"/>
    </location>
</feature>
<dbReference type="AlphaFoldDB" id="A0AAW0E542"/>
<sequence>MDSAMEDMYMGPTIPQVTLEYFLSSCLPPVDEEIFSKVYDNLKAKKVITKEGWDAMECDELEKRRADQGKESRKQRKRRKQNERRRKKEQNKEQVSQQRTPDGPGSANTPQQVDEPSQTSAGQPAATIHENDFFDPLTHCFNAVLDEANQVLVEEDHWREVLFKFRSNPRSSEATHESHKSDVYALLKESRAIKEPHAEDHESDVILPGEYRKDDNWVNQKENIRKLIGAVNHIMAYDLTRRFMFGITIEHKSTRFWFFSRSHAFVTCRVDLQKEAKQVISVILALGSATLHELGFDLTIERVFSGGISGSSLAMRTPGLYTLGTVANRDQLCHIVREHYDCKVHYRLLMKDAGSTLDDVPNLLTLLKCLKQVVKALQYMYSAGYVHRDISTRNVLYRYDVNGQISVHLCDLEYVKDVSQPREANQDVKMGTPHFIAVEVETGGYLFTSLSRSKATALHPSRALLLGSQWQNARNRQRAAGSRFVFNYLHDLESVWWIMVYTLFSKLPKGMVLEGERLKEHHAIRGQIFPHPNMSAERLLFLRDQDQRISYLDNLPNAFDSIGFLASLLGDYLQTQYELLEDKPEFPSGSCFADLHRTIFTDFLDETVYDKVVFSGGLCRVPPIPVEGPPPATRGKRKVGTEEVEKTSSSFAKEER</sequence>
<dbReference type="GO" id="GO:0005524">
    <property type="term" value="F:ATP binding"/>
    <property type="evidence" value="ECO:0007669"/>
    <property type="project" value="InterPro"/>
</dbReference>
<keyword evidence="4" id="KW-1185">Reference proteome</keyword>
<dbReference type="InterPro" id="IPR040976">
    <property type="entry name" value="Pkinase_fungal"/>
</dbReference>
<comment type="caution">
    <text evidence="3">The sequence shown here is derived from an EMBL/GenBank/DDBJ whole genome shotgun (WGS) entry which is preliminary data.</text>
</comment>
<dbReference type="GO" id="GO:0004672">
    <property type="term" value="F:protein kinase activity"/>
    <property type="evidence" value="ECO:0007669"/>
    <property type="project" value="InterPro"/>
</dbReference>
<evidence type="ECO:0000313" key="3">
    <source>
        <dbReference type="EMBL" id="KAK7060293.1"/>
    </source>
</evidence>
<dbReference type="PANTHER" id="PTHR38248">
    <property type="entry name" value="FUNK1 6"/>
    <property type="match status" value="1"/>
</dbReference>
<dbReference type="Proteomes" id="UP001383192">
    <property type="component" value="Unassembled WGS sequence"/>
</dbReference>
<dbReference type="InterPro" id="IPR008266">
    <property type="entry name" value="Tyr_kinase_AS"/>
</dbReference>
<feature type="compositionally biased region" description="Basic and acidic residues" evidence="1">
    <location>
        <begin position="639"/>
        <end position="656"/>
    </location>
</feature>
<dbReference type="SUPFAM" id="SSF56112">
    <property type="entry name" value="Protein kinase-like (PK-like)"/>
    <property type="match status" value="1"/>
</dbReference>
<name>A0AAW0E542_9AGAR</name>
<dbReference type="InterPro" id="IPR011009">
    <property type="entry name" value="Kinase-like_dom_sf"/>
</dbReference>
<dbReference type="Gene3D" id="1.10.510.10">
    <property type="entry name" value="Transferase(Phosphotransferase) domain 1"/>
    <property type="match status" value="1"/>
</dbReference>
<feature type="compositionally biased region" description="Basic and acidic residues" evidence="1">
    <location>
        <begin position="61"/>
        <end position="72"/>
    </location>
</feature>
<protein>
    <recommendedName>
        <fullName evidence="2">Protein kinase domain-containing protein</fullName>
    </recommendedName>
</protein>